<evidence type="ECO:0000313" key="5">
    <source>
        <dbReference type="EMBL" id="GEZ66747.1"/>
    </source>
</evidence>
<dbReference type="EMBL" id="BKCJ010307583">
    <property type="protein sequence ID" value="GEZ66747.1"/>
    <property type="molecule type" value="Genomic_DNA"/>
</dbReference>
<evidence type="ECO:0000259" key="3">
    <source>
        <dbReference type="Pfam" id="PF00082"/>
    </source>
</evidence>
<dbReference type="Pfam" id="PF02225">
    <property type="entry name" value="PA"/>
    <property type="match status" value="1"/>
</dbReference>
<organism evidence="5">
    <name type="scientific">Tanacetum cinerariifolium</name>
    <name type="common">Dalmatian daisy</name>
    <name type="synonym">Chrysanthemum cinerariifolium</name>
    <dbReference type="NCBI Taxonomy" id="118510"/>
    <lineage>
        <taxon>Eukaryota</taxon>
        <taxon>Viridiplantae</taxon>
        <taxon>Streptophyta</taxon>
        <taxon>Embryophyta</taxon>
        <taxon>Tracheophyta</taxon>
        <taxon>Spermatophyta</taxon>
        <taxon>Magnoliopsida</taxon>
        <taxon>eudicotyledons</taxon>
        <taxon>Gunneridae</taxon>
        <taxon>Pentapetalae</taxon>
        <taxon>asterids</taxon>
        <taxon>campanulids</taxon>
        <taxon>Asterales</taxon>
        <taxon>Asteraceae</taxon>
        <taxon>Asteroideae</taxon>
        <taxon>Anthemideae</taxon>
        <taxon>Anthemidinae</taxon>
        <taxon>Tanacetum</taxon>
    </lineage>
</organism>
<comment type="caution">
    <text evidence="5">The sequence shown here is derived from an EMBL/GenBank/DDBJ whole genome shotgun (WGS) entry which is preliminary data.</text>
</comment>
<dbReference type="Gene3D" id="3.50.30.30">
    <property type="match status" value="1"/>
</dbReference>
<evidence type="ECO:0000256" key="2">
    <source>
        <dbReference type="ARBA" id="ARBA00022729"/>
    </source>
</evidence>
<dbReference type="Gene3D" id="3.40.50.200">
    <property type="entry name" value="Peptidase S8/S53 domain"/>
    <property type="match status" value="1"/>
</dbReference>
<dbReference type="InterPro" id="IPR036852">
    <property type="entry name" value="Peptidase_S8/S53_dom_sf"/>
</dbReference>
<reference evidence="5" key="1">
    <citation type="journal article" date="2019" name="Sci. Rep.">
        <title>Draft genome of Tanacetum cinerariifolium, the natural source of mosquito coil.</title>
        <authorList>
            <person name="Yamashiro T."/>
            <person name="Shiraishi A."/>
            <person name="Satake H."/>
            <person name="Nakayama K."/>
        </authorList>
    </citation>
    <scope>NUCLEOTIDE SEQUENCE</scope>
</reference>
<protein>
    <submittedName>
        <fullName evidence="5">Subtilisin-like protease SBT1.8</fullName>
    </submittedName>
</protein>
<keyword evidence="5" id="KW-0378">Hydrolase</keyword>
<dbReference type="InterPro" id="IPR045051">
    <property type="entry name" value="SBT"/>
</dbReference>
<gene>
    <name evidence="5" type="ORF">Tci_538720</name>
</gene>
<dbReference type="CDD" id="cd02120">
    <property type="entry name" value="PA_subtilisin_like"/>
    <property type="match status" value="1"/>
</dbReference>
<proteinExistence type="inferred from homology"/>
<evidence type="ECO:0000259" key="4">
    <source>
        <dbReference type="Pfam" id="PF02225"/>
    </source>
</evidence>
<evidence type="ECO:0000256" key="1">
    <source>
        <dbReference type="ARBA" id="ARBA00011073"/>
    </source>
</evidence>
<accession>A0A699ILD6</accession>
<dbReference type="GO" id="GO:0006508">
    <property type="term" value="P:proteolysis"/>
    <property type="evidence" value="ECO:0007669"/>
    <property type="project" value="UniProtKB-KW"/>
</dbReference>
<comment type="similarity">
    <text evidence="1">Belongs to the peptidase S8 family.</text>
</comment>
<feature type="non-terminal residue" evidence="5">
    <location>
        <position position="1"/>
    </location>
</feature>
<dbReference type="InterPro" id="IPR000209">
    <property type="entry name" value="Peptidase_S8/S53_dom"/>
</dbReference>
<dbReference type="Pfam" id="PF00082">
    <property type="entry name" value="Peptidase_S8"/>
    <property type="match status" value="1"/>
</dbReference>
<dbReference type="InterPro" id="IPR003137">
    <property type="entry name" value="PA_domain"/>
</dbReference>
<dbReference type="SUPFAM" id="SSF52743">
    <property type="entry name" value="Subtilisin-like"/>
    <property type="match status" value="1"/>
</dbReference>
<sequence>RARAIFELTIAQPALDMPELLWKEYIGFEIAKGTTTRRRPSGAKATLYLKGQKVCWKTGCFGSDILAGMDRAILDGMDVLSMSLGGGSGPYYRDIIAIGAFKAMEMGVFVSCSAGNSGPTKASLANVAPWIMTVGAGTLDRDFLAYAVLGNGKNVNGVSLYSRKGKVVFCDRGVNPRVKKGQVVKEAGGVGTLLGNTVESGEELVADSHLLPAVIVGMKISNEIREYLKMDKRLMAALTFEGTVSNVVAAFSPKGPNMVTPQILKPDVIGPGVNILAGWSGGLVQPGWRPSSQNVDSGPNDIRFQYMRCHHIGPS</sequence>
<feature type="domain" description="Peptidase S8/S53" evidence="3">
    <location>
        <begin position="49"/>
        <end position="289"/>
    </location>
</feature>
<dbReference type="AlphaFoldDB" id="A0A699ILD6"/>
<keyword evidence="2" id="KW-0732">Signal</keyword>
<name>A0A699ILD6_TANCI</name>
<keyword evidence="5" id="KW-0645">Protease</keyword>
<feature type="domain" description="PA" evidence="4">
    <location>
        <begin position="162"/>
        <end position="221"/>
    </location>
</feature>
<dbReference type="GO" id="GO:0004252">
    <property type="term" value="F:serine-type endopeptidase activity"/>
    <property type="evidence" value="ECO:0007669"/>
    <property type="project" value="InterPro"/>
</dbReference>
<dbReference type="PANTHER" id="PTHR10795">
    <property type="entry name" value="PROPROTEIN CONVERTASE SUBTILISIN/KEXIN"/>
    <property type="match status" value="1"/>
</dbReference>